<dbReference type="InterPro" id="IPR005225">
    <property type="entry name" value="Small_GTP-bd"/>
</dbReference>
<dbReference type="Gene3D" id="3.40.50.300">
    <property type="entry name" value="P-loop containing nucleotide triphosphate hydrolases"/>
    <property type="match status" value="1"/>
</dbReference>
<comment type="function">
    <text evidence="7">Exhibits a very high intrinsic GTPase hydrolysis rate. Involved in the addition of a carboxymethylaminomethyl (cmnm) group at the wobble position (U34) of certain tRNAs, forming tRNA-cmnm(5)s(2)U34.</text>
</comment>
<keyword evidence="6 7" id="KW-0342">GTP-binding</keyword>
<keyword evidence="7" id="KW-0378">Hydrolase</keyword>
<sequence length="461" mass="50599">MSIISMEAESADTIVALATPTGSGAIAVIRLSGPQAIEIVNGVFKGKDLSKQASHTVHFGTIHDEDGKILDEVLASVFIAPHSYTRENVVEVSTHGSKYIVESIIKLFIRKGARAAKPGEFTLRAFLHGGMDLSQAEAVADLIASNSAASHQVAMQQMRGGFSNELKQLREQLIHFASMIELELDFSEEDVEFANRSQLKDLILEIIKVLHRLILSFEQGNVLKNGVPIVIAGKPNVGKSTLLNALLNEERAIVSDIAGTTRDTIEDEINIQGVSFRFIDTAGIRDTEDIIEAKGVERTREKMKKARLVIYLVDPVDDAFEEVSIQVADLILLRTPFVLVINKKDLLSPDALAQYEPLNPVFISAKSGDGVEALKEELLNQVSLRNINVDDVMVTNIRHVEALLKTQASLEKVLYGIDNPITSDFLAMDIRQALHHLGEITGQVSTEDLLDNIFSKFCIGK</sequence>
<evidence type="ECO:0000256" key="8">
    <source>
        <dbReference type="RuleBase" id="RU003313"/>
    </source>
</evidence>
<organism evidence="10 11">
    <name type="scientific">Olivibacter jilunii</name>
    <dbReference type="NCBI Taxonomy" id="985016"/>
    <lineage>
        <taxon>Bacteria</taxon>
        <taxon>Pseudomonadati</taxon>
        <taxon>Bacteroidota</taxon>
        <taxon>Sphingobacteriia</taxon>
        <taxon>Sphingobacteriales</taxon>
        <taxon>Sphingobacteriaceae</taxon>
        <taxon>Olivibacter</taxon>
    </lineage>
</organism>
<feature type="binding site" evidence="7">
    <location>
        <position position="257"/>
    </location>
    <ligand>
        <name>K(+)</name>
        <dbReference type="ChEBI" id="CHEBI:29103"/>
    </ligand>
</feature>
<dbReference type="InterPro" id="IPR018948">
    <property type="entry name" value="GTP-bd_TrmE_N"/>
</dbReference>
<dbReference type="Pfam" id="PF01926">
    <property type="entry name" value="MMR_HSR1"/>
    <property type="match status" value="1"/>
</dbReference>
<feature type="binding site" evidence="7">
    <location>
        <position position="240"/>
    </location>
    <ligand>
        <name>Mg(2+)</name>
        <dbReference type="ChEBI" id="CHEBI:18420"/>
    </ligand>
</feature>
<dbReference type="EC" id="3.6.-.-" evidence="7"/>
<name>A0ABW6AVY2_9SPHI</name>
<comment type="caution">
    <text evidence="7">Lacks conserved residue(s) required for the propagation of feature annotation.</text>
</comment>
<comment type="cofactor">
    <cofactor evidence="7">
        <name>K(+)</name>
        <dbReference type="ChEBI" id="CHEBI:29103"/>
    </cofactor>
    <text evidence="7">Binds 1 potassium ion per subunit.</text>
</comment>
<comment type="subcellular location">
    <subcellularLocation>
        <location evidence="7">Cytoplasm</location>
    </subcellularLocation>
</comment>
<feature type="binding site" evidence="7">
    <location>
        <begin position="280"/>
        <end position="283"/>
    </location>
    <ligand>
        <name>GTP</name>
        <dbReference type="ChEBI" id="CHEBI:37565"/>
    </ligand>
</feature>
<keyword evidence="2 7" id="KW-0819">tRNA processing</keyword>
<feature type="binding site" evidence="7">
    <location>
        <position position="260"/>
    </location>
    <ligand>
        <name>K(+)</name>
        <dbReference type="ChEBI" id="CHEBI:29103"/>
    </ligand>
</feature>
<protein>
    <recommendedName>
        <fullName evidence="7">tRNA modification GTPase MnmE</fullName>
        <ecNumber evidence="7">3.6.-.-</ecNumber>
    </recommendedName>
</protein>
<dbReference type="InterPro" id="IPR006073">
    <property type="entry name" value="GTP-bd"/>
</dbReference>
<accession>A0ABW6AVY2</accession>
<dbReference type="InterPro" id="IPR004520">
    <property type="entry name" value="GTPase_MnmE"/>
</dbReference>
<feature type="binding site" evidence="7">
    <location>
        <begin position="255"/>
        <end position="261"/>
    </location>
    <ligand>
        <name>GTP</name>
        <dbReference type="ChEBI" id="CHEBI:37565"/>
    </ligand>
</feature>
<keyword evidence="5 7" id="KW-0630">Potassium</keyword>
<dbReference type="PANTHER" id="PTHR42714:SF2">
    <property type="entry name" value="TRNA MODIFICATION GTPASE GTPBP3, MITOCHONDRIAL"/>
    <property type="match status" value="1"/>
</dbReference>
<keyword evidence="3 7" id="KW-0547">Nucleotide-binding</keyword>
<evidence type="ECO:0000259" key="9">
    <source>
        <dbReference type="PROSITE" id="PS51709"/>
    </source>
</evidence>
<evidence type="ECO:0000256" key="2">
    <source>
        <dbReference type="ARBA" id="ARBA00022694"/>
    </source>
</evidence>
<evidence type="ECO:0000313" key="10">
    <source>
        <dbReference type="EMBL" id="MFD2960214.1"/>
    </source>
</evidence>
<dbReference type="RefSeq" id="WP_377608609.1">
    <property type="nucleotide sequence ID" value="NZ_JBHUPA010000001.1"/>
</dbReference>
<feature type="binding site" evidence="7">
    <location>
        <begin position="236"/>
        <end position="241"/>
    </location>
    <ligand>
        <name>GTP</name>
        <dbReference type="ChEBI" id="CHEBI:37565"/>
    </ligand>
</feature>
<dbReference type="NCBIfam" id="NF003661">
    <property type="entry name" value="PRK05291.1-3"/>
    <property type="match status" value="1"/>
</dbReference>
<dbReference type="CDD" id="cd04164">
    <property type="entry name" value="trmE"/>
    <property type="match status" value="1"/>
</dbReference>
<keyword evidence="7" id="KW-0479">Metal-binding</keyword>
<feature type="domain" description="TrmE-type G" evidence="9">
    <location>
        <begin position="226"/>
        <end position="383"/>
    </location>
</feature>
<dbReference type="InterPro" id="IPR031168">
    <property type="entry name" value="G_TrmE"/>
</dbReference>
<reference evidence="11" key="1">
    <citation type="journal article" date="2019" name="Int. J. Syst. Evol. Microbiol.">
        <title>The Global Catalogue of Microorganisms (GCM) 10K type strain sequencing project: providing services to taxonomists for standard genome sequencing and annotation.</title>
        <authorList>
            <consortium name="The Broad Institute Genomics Platform"/>
            <consortium name="The Broad Institute Genome Sequencing Center for Infectious Disease"/>
            <person name="Wu L."/>
            <person name="Ma J."/>
        </authorList>
    </citation>
    <scope>NUCLEOTIDE SEQUENCE [LARGE SCALE GENOMIC DNA]</scope>
    <source>
        <strain evidence="11">KCTC 23098</strain>
    </source>
</reference>
<evidence type="ECO:0000256" key="6">
    <source>
        <dbReference type="ARBA" id="ARBA00023134"/>
    </source>
</evidence>
<evidence type="ECO:0000256" key="7">
    <source>
        <dbReference type="HAMAP-Rule" id="MF_00379"/>
    </source>
</evidence>
<proteinExistence type="inferred from homology"/>
<feature type="binding site" evidence="7">
    <location>
        <position position="255"/>
    </location>
    <ligand>
        <name>K(+)</name>
        <dbReference type="ChEBI" id="CHEBI:29103"/>
    </ligand>
</feature>
<dbReference type="InterPro" id="IPR025867">
    <property type="entry name" value="MnmE_helical"/>
</dbReference>
<dbReference type="InterPro" id="IPR027266">
    <property type="entry name" value="TrmE/GcvT-like"/>
</dbReference>
<gene>
    <name evidence="7 10" type="primary">mnmE</name>
    <name evidence="7" type="synonym">trmE</name>
    <name evidence="10" type="ORF">ACFS6J_00355</name>
</gene>
<comment type="caution">
    <text evidence="10">The sequence shown here is derived from an EMBL/GenBank/DDBJ whole genome shotgun (WGS) entry which is preliminary data.</text>
</comment>
<feature type="binding site" evidence="7">
    <location>
        <position position="261"/>
    </location>
    <ligand>
        <name>Mg(2+)</name>
        <dbReference type="ChEBI" id="CHEBI:18420"/>
    </ligand>
</feature>
<dbReference type="SUPFAM" id="SSF52540">
    <property type="entry name" value="P-loop containing nucleoside triphosphate hydrolases"/>
    <property type="match status" value="1"/>
</dbReference>
<feature type="binding site" evidence="7">
    <location>
        <position position="236"/>
    </location>
    <ligand>
        <name>K(+)</name>
        <dbReference type="ChEBI" id="CHEBI:29103"/>
    </ligand>
</feature>
<evidence type="ECO:0000256" key="4">
    <source>
        <dbReference type="ARBA" id="ARBA00022842"/>
    </source>
</evidence>
<keyword evidence="4 7" id="KW-0460">Magnesium</keyword>
<dbReference type="HAMAP" id="MF_00379">
    <property type="entry name" value="GTPase_MnmE"/>
    <property type="match status" value="1"/>
</dbReference>
<keyword evidence="7" id="KW-0963">Cytoplasm</keyword>
<dbReference type="NCBIfam" id="TIGR00231">
    <property type="entry name" value="small_GTP"/>
    <property type="match status" value="1"/>
</dbReference>
<dbReference type="Gene3D" id="3.30.1360.120">
    <property type="entry name" value="Probable tRNA modification gtpase trme, domain 1"/>
    <property type="match status" value="1"/>
</dbReference>
<dbReference type="EMBL" id="JBHUPA010000001">
    <property type="protein sequence ID" value="MFD2960214.1"/>
    <property type="molecule type" value="Genomic_DNA"/>
</dbReference>
<dbReference type="SUPFAM" id="SSF116878">
    <property type="entry name" value="TrmE connector domain"/>
    <property type="match status" value="1"/>
</dbReference>
<dbReference type="CDD" id="cd14858">
    <property type="entry name" value="TrmE_N"/>
    <property type="match status" value="1"/>
</dbReference>
<dbReference type="PANTHER" id="PTHR42714">
    <property type="entry name" value="TRNA MODIFICATION GTPASE GTPBP3"/>
    <property type="match status" value="1"/>
</dbReference>
<comment type="subunit">
    <text evidence="7">Homodimer. Heterotetramer of two MnmE and two MnmG subunits.</text>
</comment>
<evidence type="ECO:0000313" key="11">
    <source>
        <dbReference type="Proteomes" id="UP001597560"/>
    </source>
</evidence>
<dbReference type="InterPro" id="IPR027417">
    <property type="entry name" value="P-loop_NTPase"/>
</dbReference>
<evidence type="ECO:0000256" key="1">
    <source>
        <dbReference type="ARBA" id="ARBA00011043"/>
    </source>
</evidence>
<dbReference type="PROSITE" id="PS51709">
    <property type="entry name" value="G_TRME"/>
    <property type="match status" value="1"/>
</dbReference>
<dbReference type="Gene3D" id="1.20.120.430">
    <property type="entry name" value="tRNA modification GTPase MnmE domain 2"/>
    <property type="match status" value="1"/>
</dbReference>
<dbReference type="NCBIfam" id="TIGR00450">
    <property type="entry name" value="mnmE_trmE_thdF"/>
    <property type="match status" value="1"/>
</dbReference>
<dbReference type="Proteomes" id="UP001597560">
    <property type="component" value="Unassembled WGS sequence"/>
</dbReference>
<dbReference type="Pfam" id="PF10396">
    <property type="entry name" value="TrmE_N"/>
    <property type="match status" value="1"/>
</dbReference>
<keyword evidence="11" id="KW-1185">Reference proteome</keyword>
<evidence type="ECO:0000256" key="3">
    <source>
        <dbReference type="ARBA" id="ARBA00022741"/>
    </source>
</evidence>
<dbReference type="InterPro" id="IPR027368">
    <property type="entry name" value="MnmE_dom2"/>
</dbReference>
<comment type="similarity">
    <text evidence="1 7 8">Belongs to the TRAFAC class TrmE-Era-EngA-EngB-Septin-like GTPase superfamily. TrmE GTPase family.</text>
</comment>
<dbReference type="Pfam" id="PF12631">
    <property type="entry name" value="MnmE_helical"/>
    <property type="match status" value="1"/>
</dbReference>
<evidence type="ECO:0000256" key="5">
    <source>
        <dbReference type="ARBA" id="ARBA00022958"/>
    </source>
</evidence>